<dbReference type="EMBL" id="JAFBEE010000016">
    <property type="protein sequence ID" value="MBM7615696.1"/>
    <property type="molecule type" value="Genomic_DNA"/>
</dbReference>
<dbReference type="Pfam" id="PF02518">
    <property type="entry name" value="HATPase_c"/>
    <property type="match status" value="1"/>
</dbReference>
<accession>A0ABS2NS90</accession>
<dbReference type="PANTHER" id="PTHR24421:SF10">
    <property type="entry name" value="NITRATE_NITRITE SENSOR PROTEIN NARQ"/>
    <property type="match status" value="1"/>
</dbReference>
<feature type="transmembrane region" description="Helical" evidence="9">
    <location>
        <begin position="118"/>
        <end position="136"/>
    </location>
</feature>
<evidence type="ECO:0000259" key="11">
    <source>
        <dbReference type="Pfam" id="PF07730"/>
    </source>
</evidence>
<evidence type="ECO:0000313" key="12">
    <source>
        <dbReference type="EMBL" id="MBM7615696.1"/>
    </source>
</evidence>
<name>A0ABS2NS90_9FIRM</name>
<reference evidence="12 13" key="1">
    <citation type="submission" date="2021-01" db="EMBL/GenBank/DDBJ databases">
        <title>Genomic Encyclopedia of Type Strains, Phase IV (KMG-IV): sequencing the most valuable type-strain genomes for metagenomic binning, comparative biology and taxonomic classification.</title>
        <authorList>
            <person name="Goeker M."/>
        </authorList>
    </citation>
    <scope>NUCLEOTIDE SEQUENCE [LARGE SCALE GENOMIC DNA]</scope>
    <source>
        <strain evidence="12 13">DSM 25890</strain>
    </source>
</reference>
<dbReference type="PANTHER" id="PTHR24421">
    <property type="entry name" value="NITRATE/NITRITE SENSOR PROTEIN NARX-RELATED"/>
    <property type="match status" value="1"/>
</dbReference>
<keyword evidence="5" id="KW-0547">Nucleotide-binding</keyword>
<dbReference type="GO" id="GO:0016301">
    <property type="term" value="F:kinase activity"/>
    <property type="evidence" value="ECO:0007669"/>
    <property type="project" value="UniProtKB-KW"/>
</dbReference>
<evidence type="ECO:0000256" key="1">
    <source>
        <dbReference type="ARBA" id="ARBA00000085"/>
    </source>
</evidence>
<comment type="caution">
    <text evidence="12">The sequence shown here is derived from an EMBL/GenBank/DDBJ whole genome shotgun (WGS) entry which is preliminary data.</text>
</comment>
<evidence type="ECO:0000313" key="13">
    <source>
        <dbReference type="Proteomes" id="UP001314796"/>
    </source>
</evidence>
<sequence>MKNKAVTFLRLIVFLFTLPMVIGLEEGIMPSVITLLLLLALNTQLRRVFLKERAIGISLIIDLILIFVIHQSFGVSLFLPMFITAFDGVNNSEGHEYGFSILIGGMLYYLTREMDDQQIILSFFALLLALVFAFFYKGMSKKISELEEVYDDVRRYSYELEVAKNQISSYSQQVEHLTAIKERQRISEEIHDTIGHRLTALLMQMEAGVRLLDNDINTGKTFLKASVDNLRESIEVLRQTVRSTMPKEYKNLINSFEDMIRKFKRETGTNVELRVVGIIQKLYPGVEMVLYRNAQEAITNAVRHGKAKNIFISITYDKDWVKLVVKDDGKGCESIKKGIGISSMEERLKFVGGSLEILQTDGFVIKTVIPLESYNL</sequence>
<dbReference type="InterPro" id="IPR011712">
    <property type="entry name" value="Sig_transdc_His_kin_sub3_dim/P"/>
</dbReference>
<evidence type="ECO:0000256" key="3">
    <source>
        <dbReference type="ARBA" id="ARBA00022553"/>
    </source>
</evidence>
<keyword evidence="9" id="KW-0812">Transmembrane</keyword>
<evidence type="ECO:0000256" key="2">
    <source>
        <dbReference type="ARBA" id="ARBA00012438"/>
    </source>
</evidence>
<keyword evidence="7" id="KW-0067">ATP-binding</keyword>
<keyword evidence="9" id="KW-1133">Transmembrane helix</keyword>
<dbReference type="InterPro" id="IPR050482">
    <property type="entry name" value="Sensor_HK_TwoCompSys"/>
</dbReference>
<dbReference type="SUPFAM" id="SSF55874">
    <property type="entry name" value="ATPase domain of HSP90 chaperone/DNA topoisomerase II/histidine kinase"/>
    <property type="match status" value="1"/>
</dbReference>
<feature type="transmembrane region" description="Helical" evidence="9">
    <location>
        <begin position="57"/>
        <end position="83"/>
    </location>
</feature>
<dbReference type="InterPro" id="IPR003594">
    <property type="entry name" value="HATPase_dom"/>
</dbReference>
<feature type="domain" description="Signal transduction histidine kinase subgroup 3 dimerisation and phosphoacceptor" evidence="11">
    <location>
        <begin position="182"/>
        <end position="246"/>
    </location>
</feature>
<evidence type="ECO:0000256" key="4">
    <source>
        <dbReference type="ARBA" id="ARBA00022679"/>
    </source>
</evidence>
<dbReference type="EC" id="2.7.13.3" evidence="2"/>
<keyword evidence="6 12" id="KW-0418">Kinase</keyword>
<protein>
    <recommendedName>
        <fullName evidence="2">histidine kinase</fullName>
        <ecNumber evidence="2">2.7.13.3</ecNumber>
    </recommendedName>
</protein>
<dbReference type="CDD" id="cd16917">
    <property type="entry name" value="HATPase_UhpB-NarQ-NarX-like"/>
    <property type="match status" value="1"/>
</dbReference>
<dbReference type="Pfam" id="PF07730">
    <property type="entry name" value="HisKA_3"/>
    <property type="match status" value="1"/>
</dbReference>
<evidence type="ECO:0000256" key="6">
    <source>
        <dbReference type="ARBA" id="ARBA00022777"/>
    </source>
</evidence>
<evidence type="ECO:0000256" key="8">
    <source>
        <dbReference type="ARBA" id="ARBA00023012"/>
    </source>
</evidence>
<evidence type="ECO:0000256" key="5">
    <source>
        <dbReference type="ARBA" id="ARBA00022741"/>
    </source>
</evidence>
<dbReference type="Proteomes" id="UP001314796">
    <property type="component" value="Unassembled WGS sequence"/>
</dbReference>
<keyword evidence="3" id="KW-0597">Phosphoprotein</keyword>
<dbReference type="Gene3D" id="3.30.565.10">
    <property type="entry name" value="Histidine kinase-like ATPase, C-terminal domain"/>
    <property type="match status" value="1"/>
</dbReference>
<feature type="transmembrane region" description="Helical" evidence="9">
    <location>
        <begin position="95"/>
        <end position="111"/>
    </location>
</feature>
<keyword evidence="8" id="KW-0902">Two-component regulatory system</keyword>
<feature type="transmembrane region" description="Helical" evidence="9">
    <location>
        <begin position="28"/>
        <end position="45"/>
    </location>
</feature>
<gene>
    <name evidence="12" type="ORF">JOC73_002270</name>
</gene>
<dbReference type="InterPro" id="IPR036890">
    <property type="entry name" value="HATPase_C_sf"/>
</dbReference>
<comment type="catalytic activity">
    <reaction evidence="1">
        <text>ATP + protein L-histidine = ADP + protein N-phospho-L-histidine.</text>
        <dbReference type="EC" id="2.7.13.3"/>
    </reaction>
</comment>
<dbReference type="Gene3D" id="1.20.5.1930">
    <property type="match status" value="1"/>
</dbReference>
<keyword evidence="4" id="KW-0808">Transferase</keyword>
<evidence type="ECO:0000259" key="10">
    <source>
        <dbReference type="Pfam" id="PF02518"/>
    </source>
</evidence>
<evidence type="ECO:0000256" key="9">
    <source>
        <dbReference type="SAM" id="Phobius"/>
    </source>
</evidence>
<feature type="transmembrane region" description="Helical" evidence="9">
    <location>
        <begin position="5"/>
        <end position="22"/>
    </location>
</feature>
<evidence type="ECO:0000256" key="7">
    <source>
        <dbReference type="ARBA" id="ARBA00022840"/>
    </source>
</evidence>
<keyword evidence="13" id="KW-1185">Reference proteome</keyword>
<organism evidence="12 13">
    <name type="scientific">Alkaliphilus hydrothermalis</name>
    <dbReference type="NCBI Taxonomy" id="1482730"/>
    <lineage>
        <taxon>Bacteria</taxon>
        <taxon>Bacillati</taxon>
        <taxon>Bacillota</taxon>
        <taxon>Clostridia</taxon>
        <taxon>Peptostreptococcales</taxon>
        <taxon>Natronincolaceae</taxon>
        <taxon>Alkaliphilus</taxon>
    </lineage>
</organism>
<proteinExistence type="predicted"/>
<feature type="domain" description="Histidine kinase/HSP90-like ATPase" evidence="10">
    <location>
        <begin position="287"/>
        <end position="357"/>
    </location>
</feature>
<keyword evidence="9" id="KW-0472">Membrane</keyword>